<dbReference type="Pfam" id="PF13358">
    <property type="entry name" value="DDE_3"/>
    <property type="match status" value="1"/>
</dbReference>
<organism evidence="2 3">
    <name type="scientific">Mucinivorans hirudinis</name>
    <dbReference type="NCBI Taxonomy" id="1433126"/>
    <lineage>
        <taxon>Bacteria</taxon>
        <taxon>Pseudomonadati</taxon>
        <taxon>Bacteroidota</taxon>
        <taxon>Bacteroidia</taxon>
        <taxon>Bacteroidales</taxon>
        <taxon>Rikenellaceae</taxon>
        <taxon>Mucinivorans</taxon>
    </lineage>
</organism>
<proteinExistence type="predicted"/>
<dbReference type="InterPro" id="IPR038717">
    <property type="entry name" value="Tc1-like_DDE_dom"/>
</dbReference>
<keyword evidence="3" id="KW-1185">Reference proteome</keyword>
<accession>A0A060RAY0</accession>
<dbReference type="Proteomes" id="UP000027616">
    <property type="component" value="Chromosome I"/>
</dbReference>
<dbReference type="eggNOG" id="COG3335">
    <property type="taxonomic scope" value="Bacteria"/>
</dbReference>
<gene>
    <name evidence="2" type="ORF">BN938_2688</name>
</gene>
<evidence type="ECO:0000313" key="2">
    <source>
        <dbReference type="EMBL" id="CDN32757.1"/>
    </source>
</evidence>
<sequence>MNYLTGQLTVNFEEKGNAQTFKKHLRKILNDYRDKTQIIIYADNVKFHHAKALDGFLKAHPKLQLRFLPAYSPDMNPVERVWWYMRKHITHNRYLSSIKERIDKFWQLFSFALKPNDKLKTICVINY</sequence>
<dbReference type="STRING" id="1433126.BN938_2688"/>
<name>A0A060RAY0_9BACT</name>
<dbReference type="Gene3D" id="3.30.420.10">
    <property type="entry name" value="Ribonuclease H-like superfamily/Ribonuclease H"/>
    <property type="match status" value="1"/>
</dbReference>
<dbReference type="EMBL" id="HG934468">
    <property type="protein sequence ID" value="CDN32757.1"/>
    <property type="molecule type" value="Genomic_DNA"/>
</dbReference>
<protein>
    <submittedName>
        <fullName evidence="2">Mobile element protein</fullName>
    </submittedName>
</protein>
<evidence type="ECO:0000259" key="1">
    <source>
        <dbReference type="Pfam" id="PF13358"/>
    </source>
</evidence>
<evidence type="ECO:0000313" key="3">
    <source>
        <dbReference type="Proteomes" id="UP000027616"/>
    </source>
</evidence>
<dbReference type="AlphaFoldDB" id="A0A060RAY0"/>
<reference evidence="2 3" key="1">
    <citation type="journal article" date="2015" name="Genome Announc.">
        <title>Complete Genome Sequence of the Novel Leech Symbiont Mucinivorans hirudinis M3T.</title>
        <authorList>
            <person name="Nelson M.C."/>
            <person name="Bomar L."/>
            <person name="Graf J."/>
        </authorList>
    </citation>
    <scope>NUCLEOTIDE SEQUENCE [LARGE SCALE GENOMIC DNA]</scope>
    <source>
        <strain evidence="3">M3</strain>
    </source>
</reference>
<feature type="domain" description="Tc1-like transposase DDE" evidence="1">
    <location>
        <begin position="1"/>
        <end position="100"/>
    </location>
</feature>
<dbReference type="KEGG" id="rbc:BN938_2688"/>
<dbReference type="InterPro" id="IPR036397">
    <property type="entry name" value="RNaseH_sf"/>
</dbReference>
<dbReference type="HOGENOM" id="CLU_056788_15_2_10"/>
<dbReference type="GO" id="GO:0003676">
    <property type="term" value="F:nucleic acid binding"/>
    <property type="evidence" value="ECO:0007669"/>
    <property type="project" value="InterPro"/>
</dbReference>